<dbReference type="EMBL" id="JAHQCS010000063">
    <property type="protein sequence ID" value="MBU9711226.1"/>
    <property type="molecule type" value="Genomic_DNA"/>
</dbReference>
<dbReference type="InterPro" id="IPR051157">
    <property type="entry name" value="PDH/Transketolase"/>
</dbReference>
<evidence type="ECO:0000313" key="2">
    <source>
        <dbReference type="EMBL" id="MBU9711226.1"/>
    </source>
</evidence>
<dbReference type="CDD" id="cd07033">
    <property type="entry name" value="TPP_PYR_DXS_TK_like"/>
    <property type="match status" value="1"/>
</dbReference>
<evidence type="ECO:0000313" key="3">
    <source>
        <dbReference type="Proteomes" id="UP000784880"/>
    </source>
</evidence>
<accession>A0ABS6JC18</accession>
<dbReference type="SMART" id="SM00861">
    <property type="entry name" value="Transket_pyr"/>
    <property type="match status" value="1"/>
</dbReference>
<proteinExistence type="predicted"/>
<organism evidence="2 3">
    <name type="scientific">Evansella tamaricis</name>
    <dbReference type="NCBI Taxonomy" id="2069301"/>
    <lineage>
        <taxon>Bacteria</taxon>
        <taxon>Bacillati</taxon>
        <taxon>Bacillota</taxon>
        <taxon>Bacilli</taxon>
        <taxon>Bacillales</taxon>
        <taxon>Bacillaceae</taxon>
        <taxon>Evansella</taxon>
    </lineage>
</organism>
<dbReference type="PANTHER" id="PTHR43825">
    <property type="entry name" value="PYRUVATE DEHYDROGENASE E1 COMPONENT"/>
    <property type="match status" value="1"/>
</dbReference>
<keyword evidence="3" id="KW-1185">Reference proteome</keyword>
<feature type="domain" description="Transketolase-like pyrimidine-binding" evidence="1">
    <location>
        <begin position="14"/>
        <end position="179"/>
    </location>
</feature>
<gene>
    <name evidence="2" type="ORF">KS419_05740</name>
</gene>
<protein>
    <submittedName>
        <fullName evidence="2">Transketolase family protein</fullName>
    </submittedName>
</protein>
<dbReference type="Pfam" id="PF02780">
    <property type="entry name" value="Transketolase_C"/>
    <property type="match status" value="1"/>
</dbReference>
<dbReference type="Proteomes" id="UP000784880">
    <property type="component" value="Unassembled WGS sequence"/>
</dbReference>
<evidence type="ECO:0000259" key="1">
    <source>
        <dbReference type="SMART" id="SM00861"/>
    </source>
</evidence>
<dbReference type="RefSeq" id="WP_217065108.1">
    <property type="nucleotide sequence ID" value="NZ_JAHQCS010000063.1"/>
</dbReference>
<dbReference type="InterPro" id="IPR005475">
    <property type="entry name" value="Transketolase-like_Pyr-bd"/>
</dbReference>
<name>A0ABS6JC18_9BACI</name>
<reference evidence="2 3" key="1">
    <citation type="submission" date="2021-06" db="EMBL/GenBank/DDBJ databases">
        <title>Bacillus sp. RD4P76, an endophyte from a halophyte.</title>
        <authorList>
            <person name="Sun J.-Q."/>
        </authorList>
    </citation>
    <scope>NUCLEOTIDE SEQUENCE [LARGE SCALE GENOMIC DNA]</scope>
    <source>
        <strain evidence="2 3">CGMCC 1.15917</strain>
    </source>
</reference>
<dbReference type="InterPro" id="IPR033248">
    <property type="entry name" value="Transketolase_C"/>
</dbReference>
<dbReference type="Pfam" id="PF02779">
    <property type="entry name" value="Transket_pyr"/>
    <property type="match status" value="1"/>
</dbReference>
<dbReference type="PANTHER" id="PTHR43825:SF1">
    <property type="entry name" value="TRANSKETOLASE-LIKE PYRIMIDINE-BINDING DOMAIN-CONTAINING PROTEIN"/>
    <property type="match status" value="1"/>
</dbReference>
<sequence length="322" mass="34455">MNNVALKSSTGNKIANRAVISETLLELGRKDKNILVLTSDSRGSAALVPFGKELPDQIVEVGIAEQNIVGIAAGLAHSGKKPFVASPACFLSMRSIEQIKVDVAYSQTNVKLIGISGGVSYGALGMSHHSLQDIAVTRAIPGLHVMMPADRHESKKMIEALINYPYPVYVRIGRNPVEDSYLSEQYDFEIGKATTMKDGKDITLIATGETVRVALDAAKLLEDMGVHARVLNMHTIKPLDEDAIIKAASETGKIITLEEHSIFGGLGAAVAEVVSQHHPVPMKILGIPDEPAVTGKTAEVFQHYGISAENVSTIAMSILKRG</sequence>
<comment type="caution">
    <text evidence="2">The sequence shown here is derived from an EMBL/GenBank/DDBJ whole genome shotgun (WGS) entry which is preliminary data.</text>
</comment>